<gene>
    <name evidence="1" type="ORF">A2119_01360</name>
</gene>
<organism evidence="1 2">
    <name type="scientific">Candidatus Colwellbacteria bacterium GWA2_46_10</name>
    <dbReference type="NCBI Taxonomy" id="1797684"/>
    <lineage>
        <taxon>Bacteria</taxon>
        <taxon>Candidatus Colwelliibacteriota</taxon>
    </lineage>
</organism>
<dbReference type="Proteomes" id="UP000178179">
    <property type="component" value="Unassembled WGS sequence"/>
</dbReference>
<protein>
    <submittedName>
        <fullName evidence="1">Uncharacterized protein</fullName>
    </submittedName>
</protein>
<reference evidence="1 2" key="1">
    <citation type="journal article" date="2016" name="Nat. Commun.">
        <title>Thousands of microbial genomes shed light on interconnected biogeochemical processes in an aquifer system.</title>
        <authorList>
            <person name="Anantharaman K."/>
            <person name="Brown C.T."/>
            <person name="Hug L.A."/>
            <person name="Sharon I."/>
            <person name="Castelle C.J."/>
            <person name="Probst A.J."/>
            <person name="Thomas B.C."/>
            <person name="Singh A."/>
            <person name="Wilkins M.J."/>
            <person name="Karaoz U."/>
            <person name="Brodie E.L."/>
            <person name="Williams K.H."/>
            <person name="Hubbard S.S."/>
            <person name="Banfield J.F."/>
        </authorList>
    </citation>
    <scope>NUCLEOTIDE SEQUENCE [LARGE SCALE GENOMIC DNA]</scope>
</reference>
<proteinExistence type="predicted"/>
<evidence type="ECO:0000313" key="2">
    <source>
        <dbReference type="Proteomes" id="UP000178179"/>
    </source>
</evidence>
<comment type="caution">
    <text evidence="1">The sequence shown here is derived from an EMBL/GenBank/DDBJ whole genome shotgun (WGS) entry which is preliminary data.</text>
</comment>
<accession>A0A1G1YVY8</accession>
<sequence length="203" mass="22574">MSDQLIEFAGQVVRALPRDLGQDTMQGWISNLESLRQALRKALAPTNVFPVWKTITLGTYKSASALQKALKSGGYQVSGWAKDLMSRPDFTLATKQVKVNLYRVTGKELGFQNARPLREIYARAAEYGLKPCPAEAGPLVRLGYPEQPQGEVVTMAMEPVTGSGGYLRLFYVDRGFDERWLDTGWSSPGDVWNPEYEFVFAGS</sequence>
<evidence type="ECO:0000313" key="1">
    <source>
        <dbReference type="EMBL" id="OGY56545.1"/>
    </source>
</evidence>
<dbReference type="EMBL" id="MHIS01000013">
    <property type="protein sequence ID" value="OGY56545.1"/>
    <property type="molecule type" value="Genomic_DNA"/>
</dbReference>
<name>A0A1G1YVY8_9BACT</name>
<dbReference type="AlphaFoldDB" id="A0A1G1YVY8"/>